<comment type="caution">
    <text evidence="1">The sequence shown here is derived from an EMBL/GenBank/DDBJ whole genome shotgun (WGS) entry which is preliminary data.</text>
</comment>
<organism evidence="1 2">
    <name type="scientific">Lawsonibacter hominis</name>
    <dbReference type="NCBI Taxonomy" id="2763053"/>
    <lineage>
        <taxon>Bacteria</taxon>
        <taxon>Bacillati</taxon>
        <taxon>Bacillota</taxon>
        <taxon>Clostridia</taxon>
        <taxon>Eubacteriales</taxon>
        <taxon>Oscillospiraceae</taxon>
        <taxon>Lawsonibacter</taxon>
    </lineage>
</organism>
<dbReference type="EMBL" id="JACOPP010000011">
    <property type="protein sequence ID" value="MBC5733958.1"/>
    <property type="molecule type" value="Genomic_DNA"/>
</dbReference>
<protein>
    <recommendedName>
        <fullName evidence="3">Conjugal transfer protein</fullName>
    </recommendedName>
</protein>
<evidence type="ECO:0008006" key="3">
    <source>
        <dbReference type="Google" id="ProtNLM"/>
    </source>
</evidence>
<proteinExistence type="predicted"/>
<keyword evidence="2" id="KW-1185">Reference proteome</keyword>
<name>A0A8J6JDL3_9FIRM</name>
<sequence length="69" mass="7634">MEVLQQHLESGKIVIRNGWLMCPVCGKGKVLKLREDTTAYALPVYCRRCGQESIVNIEAPEPASDETSA</sequence>
<dbReference type="InterPro" id="IPR025957">
    <property type="entry name" value="Cys_rich_KTR"/>
</dbReference>
<dbReference type="AlphaFoldDB" id="A0A8J6JDL3"/>
<evidence type="ECO:0000313" key="1">
    <source>
        <dbReference type="EMBL" id="MBC5733958.1"/>
    </source>
</evidence>
<dbReference type="Pfam" id="PF14205">
    <property type="entry name" value="Cys_rich_KTR"/>
    <property type="match status" value="1"/>
</dbReference>
<reference evidence="1" key="1">
    <citation type="submission" date="2020-08" db="EMBL/GenBank/DDBJ databases">
        <title>Genome public.</title>
        <authorList>
            <person name="Liu C."/>
            <person name="Sun Q."/>
        </authorList>
    </citation>
    <scope>NUCLEOTIDE SEQUENCE</scope>
    <source>
        <strain evidence="1">NSJ-51</strain>
    </source>
</reference>
<dbReference type="Proteomes" id="UP000661435">
    <property type="component" value="Unassembled WGS sequence"/>
</dbReference>
<gene>
    <name evidence="1" type="ORF">H8S57_09505</name>
</gene>
<evidence type="ECO:0000313" key="2">
    <source>
        <dbReference type="Proteomes" id="UP000661435"/>
    </source>
</evidence>
<accession>A0A8J6JDL3</accession>